<dbReference type="OrthoDB" id="21151at2759"/>
<keyword evidence="3" id="KW-1133">Transmembrane helix</keyword>
<sequence>MSELIAYEDSPLGEYLREIEATEALVVDEKPAWQIDEIEPNIPDQRQSAGYWMAKLPTHTPGFWNIATHDYNKLVFVILQQSIDMLTEAGLLSERYTPKHKAKSQSYANALDEFTVSRRASILRIAKHLVPPVAIAAMVFRSGIREAGALCASVPMAVFGLAMFSLRSQKQFSSVVEQSQQYISRLGQLADSCRKMDAAMQRTIKSAQEIEFVGRGFRLPQYTGALSITSRSGQGAMLAARHARQTVDETLTQSIDAIQELLGEQLAGNPELDELEDLACDEAPGGCSLEHLRRKFSAHFSLRRIWLGSILESIDSVIAASASADHQSVDTCLSDTAVQVERYRETADQAIEALRRVRESQYTAKKWESLAGTSMLQTPSALARSLVDMSNVLDTVQAKLCVCRDFIDQVDAGAVLSEDAARIFASLKPDIDVLNSRYQQAVTLLTCPEEGDDDERAILSINGLQDDSEAFGDELDVLGCTPMQSVELDAPGMVFEADMEIEQPASRSK</sequence>
<accession>A0A9W7XZ87</accession>
<reference evidence="6" key="1">
    <citation type="submission" date="2022-07" db="EMBL/GenBank/DDBJ databases">
        <title>Phylogenomic reconstructions and comparative analyses of Kickxellomycotina fungi.</title>
        <authorList>
            <person name="Reynolds N.K."/>
            <person name="Stajich J.E."/>
            <person name="Barry K."/>
            <person name="Grigoriev I.V."/>
            <person name="Crous P."/>
            <person name="Smith M.E."/>
        </authorList>
    </citation>
    <scope>NUCLEOTIDE SEQUENCE</scope>
    <source>
        <strain evidence="6">NBRC 32514</strain>
    </source>
</reference>
<gene>
    <name evidence="6" type="ORF">LPJ53_001837</name>
</gene>
<name>A0A9W7XZ87_9FUNG</name>
<evidence type="ECO:0000256" key="1">
    <source>
        <dbReference type="ARBA" id="ARBA00004308"/>
    </source>
</evidence>
<evidence type="ECO:0000313" key="7">
    <source>
        <dbReference type="Proteomes" id="UP001149813"/>
    </source>
</evidence>
<dbReference type="InterPro" id="IPR026859">
    <property type="entry name" value="Myosin-bd"/>
</dbReference>
<evidence type="ECO:0000256" key="3">
    <source>
        <dbReference type="ARBA" id="ARBA00022989"/>
    </source>
</evidence>
<proteinExistence type="predicted"/>
<keyword evidence="2" id="KW-0812">Transmembrane</keyword>
<evidence type="ECO:0000256" key="4">
    <source>
        <dbReference type="ARBA" id="ARBA00023136"/>
    </source>
</evidence>
<comment type="caution">
    <text evidence="6">The sequence shown here is derived from an EMBL/GenBank/DDBJ whole genome shotgun (WGS) entry which is preliminary data.</text>
</comment>
<dbReference type="GO" id="GO:0017022">
    <property type="term" value="F:myosin binding"/>
    <property type="evidence" value="ECO:0007669"/>
    <property type="project" value="InterPro"/>
</dbReference>
<evidence type="ECO:0000256" key="2">
    <source>
        <dbReference type="ARBA" id="ARBA00022692"/>
    </source>
</evidence>
<organism evidence="6 7">
    <name type="scientific">Coemansia erecta</name>
    <dbReference type="NCBI Taxonomy" id="147472"/>
    <lineage>
        <taxon>Eukaryota</taxon>
        <taxon>Fungi</taxon>
        <taxon>Fungi incertae sedis</taxon>
        <taxon>Zoopagomycota</taxon>
        <taxon>Kickxellomycotina</taxon>
        <taxon>Kickxellomycetes</taxon>
        <taxon>Kickxellales</taxon>
        <taxon>Kickxellaceae</taxon>
        <taxon>Coemansia</taxon>
    </lineage>
</organism>
<keyword evidence="7" id="KW-1185">Reference proteome</keyword>
<comment type="subcellular location">
    <subcellularLocation>
        <location evidence="1">Endomembrane system</location>
    </subcellularLocation>
</comment>
<evidence type="ECO:0000313" key="6">
    <source>
        <dbReference type="EMBL" id="KAJ1723826.1"/>
    </source>
</evidence>
<dbReference type="AlphaFoldDB" id="A0A9W7XZ87"/>
<dbReference type="Pfam" id="PF12632">
    <property type="entry name" value="Vezatin"/>
    <property type="match status" value="1"/>
</dbReference>
<feature type="domain" description="Myosin-binding" evidence="5">
    <location>
        <begin position="178"/>
        <end position="259"/>
    </location>
</feature>
<evidence type="ECO:0000259" key="5">
    <source>
        <dbReference type="Pfam" id="PF12632"/>
    </source>
</evidence>
<keyword evidence="4" id="KW-0472">Membrane</keyword>
<dbReference type="EMBL" id="JANBOJ010000051">
    <property type="protein sequence ID" value="KAJ1723826.1"/>
    <property type="molecule type" value="Genomic_DNA"/>
</dbReference>
<dbReference type="GO" id="GO:0012505">
    <property type="term" value="C:endomembrane system"/>
    <property type="evidence" value="ECO:0007669"/>
    <property type="project" value="UniProtKB-SubCell"/>
</dbReference>
<dbReference type="Proteomes" id="UP001149813">
    <property type="component" value="Unassembled WGS sequence"/>
</dbReference>
<protein>
    <recommendedName>
        <fullName evidence="5">Myosin-binding domain-containing protein</fullName>
    </recommendedName>
</protein>